<evidence type="ECO:0000313" key="2">
    <source>
        <dbReference type="EMBL" id="MFC6164343.1"/>
    </source>
</evidence>
<feature type="transmembrane region" description="Helical" evidence="1">
    <location>
        <begin position="151"/>
        <end position="171"/>
    </location>
</feature>
<feature type="transmembrane region" description="Helical" evidence="1">
    <location>
        <begin position="93"/>
        <end position="115"/>
    </location>
</feature>
<name>A0ABW1R3E6_9LACO</name>
<sequence>MGIKIGLILVVLVGLVLAWRFARLKQQIISDRQHYHRTMLPQQIRASRRFFYRTEIKQSPRLRWLMRLERVGLIVVIISIGLPWIVTPAPTPVVIVGMVGLLIGSVVFVSCNMLLNRQLLATTVVPDQPATASLSVTPKHFADQELRYFKVLNGLFLIAAILGALLMLGLVQNNEAVQRTKVVTKVSAANQNVRQIQRLAVGSQRLSSRAKMTLFSMYYNDITNKDLDTGSRYTYHVIHDQTVTWYVLMQDSEDDGVSFYYLVKEDGQHQIQLYRFNDPTGDKTALHGLVPAYTPYYQTKVKLGQLTTAFMTQRGYQYMIKKMHPGKAWSF</sequence>
<keyword evidence="1" id="KW-1133">Transmembrane helix</keyword>
<protein>
    <submittedName>
        <fullName evidence="2">Uncharacterized protein</fullName>
    </submittedName>
</protein>
<dbReference type="EMBL" id="JBHSSD010000032">
    <property type="protein sequence ID" value="MFC6164343.1"/>
    <property type="molecule type" value="Genomic_DNA"/>
</dbReference>
<gene>
    <name evidence="2" type="ORF">ACFP3T_06660</name>
</gene>
<comment type="caution">
    <text evidence="2">The sequence shown here is derived from an EMBL/GenBank/DDBJ whole genome shotgun (WGS) entry which is preliminary data.</text>
</comment>
<accession>A0ABW1R3E6</accession>
<feature type="transmembrane region" description="Helical" evidence="1">
    <location>
        <begin position="71"/>
        <end position="87"/>
    </location>
</feature>
<dbReference type="Proteomes" id="UP001596253">
    <property type="component" value="Unassembled WGS sequence"/>
</dbReference>
<reference evidence="3" key="1">
    <citation type="journal article" date="2019" name="Int. J. Syst. Evol. Microbiol.">
        <title>The Global Catalogue of Microorganisms (GCM) 10K type strain sequencing project: providing services to taxonomists for standard genome sequencing and annotation.</title>
        <authorList>
            <consortium name="The Broad Institute Genomics Platform"/>
            <consortium name="The Broad Institute Genome Sequencing Center for Infectious Disease"/>
            <person name="Wu L."/>
            <person name="Ma J."/>
        </authorList>
    </citation>
    <scope>NUCLEOTIDE SEQUENCE [LARGE SCALE GENOMIC DNA]</scope>
    <source>
        <strain evidence="3">CCM 8932</strain>
    </source>
</reference>
<evidence type="ECO:0000313" key="3">
    <source>
        <dbReference type="Proteomes" id="UP001596253"/>
    </source>
</evidence>
<keyword evidence="3" id="KW-1185">Reference proteome</keyword>
<proteinExistence type="predicted"/>
<dbReference type="RefSeq" id="WP_137640918.1">
    <property type="nucleotide sequence ID" value="NZ_BJDK01000033.1"/>
</dbReference>
<organism evidence="2 3">
    <name type="scientific">Lactiplantibacillus dongliensis</name>
    <dbReference type="NCBI Taxonomy" id="2559919"/>
    <lineage>
        <taxon>Bacteria</taxon>
        <taxon>Bacillati</taxon>
        <taxon>Bacillota</taxon>
        <taxon>Bacilli</taxon>
        <taxon>Lactobacillales</taxon>
        <taxon>Lactobacillaceae</taxon>
        <taxon>Lactiplantibacillus</taxon>
    </lineage>
</organism>
<keyword evidence="1" id="KW-0812">Transmembrane</keyword>
<feature type="transmembrane region" description="Helical" evidence="1">
    <location>
        <begin position="6"/>
        <end position="22"/>
    </location>
</feature>
<keyword evidence="1" id="KW-0472">Membrane</keyword>
<evidence type="ECO:0000256" key="1">
    <source>
        <dbReference type="SAM" id="Phobius"/>
    </source>
</evidence>